<evidence type="ECO:0000256" key="4">
    <source>
        <dbReference type="ARBA" id="ARBA00022679"/>
    </source>
</evidence>
<keyword evidence="5 11" id="KW-0812">Transmembrane</keyword>
<evidence type="ECO:0000313" key="13">
    <source>
        <dbReference type="Proteomes" id="UP001432322"/>
    </source>
</evidence>
<dbReference type="Gene3D" id="3.40.50.2000">
    <property type="entry name" value="Glycogen Phosphorylase B"/>
    <property type="match status" value="1"/>
</dbReference>
<keyword evidence="6" id="KW-0732">Signal</keyword>
<gene>
    <name evidence="12" type="ORF">PFISCL1PPCAC_7918</name>
</gene>
<dbReference type="PANTHER" id="PTHR48043:SF23">
    <property type="entry name" value="UDP-GLUCURONOSYLTRANSFERASE"/>
    <property type="match status" value="1"/>
</dbReference>
<dbReference type="Proteomes" id="UP001432322">
    <property type="component" value="Unassembled WGS sequence"/>
</dbReference>
<dbReference type="PROSITE" id="PS00375">
    <property type="entry name" value="UDPGT"/>
    <property type="match status" value="1"/>
</dbReference>
<evidence type="ECO:0000256" key="7">
    <source>
        <dbReference type="ARBA" id="ARBA00022989"/>
    </source>
</evidence>
<evidence type="ECO:0000256" key="11">
    <source>
        <dbReference type="RuleBase" id="RU362059"/>
    </source>
</evidence>
<evidence type="ECO:0000256" key="10">
    <source>
        <dbReference type="RuleBase" id="RU003718"/>
    </source>
</evidence>
<proteinExistence type="inferred from homology"/>
<dbReference type="InterPro" id="IPR002213">
    <property type="entry name" value="UDP_glucos_trans"/>
</dbReference>
<dbReference type="FunFam" id="3.40.50.2000:FF:000038">
    <property type="entry name" value="UDP-GlucuronosylTransferase"/>
    <property type="match status" value="1"/>
</dbReference>
<evidence type="ECO:0000256" key="9">
    <source>
        <dbReference type="ARBA" id="ARBA00047475"/>
    </source>
</evidence>
<keyword evidence="7 11" id="KW-1133">Transmembrane helix</keyword>
<evidence type="ECO:0000256" key="6">
    <source>
        <dbReference type="ARBA" id="ARBA00022729"/>
    </source>
</evidence>
<comment type="similarity">
    <text evidence="2 10">Belongs to the UDP-glycosyltransferase family.</text>
</comment>
<dbReference type="CDD" id="cd03784">
    <property type="entry name" value="GT1_Gtf-like"/>
    <property type="match status" value="1"/>
</dbReference>
<dbReference type="EC" id="2.4.1.17" evidence="11"/>
<reference evidence="12" key="1">
    <citation type="submission" date="2023-10" db="EMBL/GenBank/DDBJ databases">
        <title>Genome assembly of Pristionchus species.</title>
        <authorList>
            <person name="Yoshida K."/>
            <person name="Sommer R.J."/>
        </authorList>
    </citation>
    <scope>NUCLEOTIDE SEQUENCE</scope>
    <source>
        <strain evidence="12">RS5133</strain>
    </source>
</reference>
<dbReference type="AlphaFoldDB" id="A0AAV5VAD6"/>
<dbReference type="EMBL" id="BTSY01000002">
    <property type="protein sequence ID" value="GMT16621.1"/>
    <property type="molecule type" value="Genomic_DNA"/>
</dbReference>
<keyword evidence="13" id="KW-1185">Reference proteome</keyword>
<sequence>MKRFPQLTEIAANASLIFLNRDPHLDFPSLTTHRIVEVGGLTLRKSNGSLNKYWSSILDLRSKTVLVSFGTIGNSYQMPDNFKRSLLDTFRVFPDVTFIWKYEKPGHNITRGAHNVVEATWLPQKEMLRDSRISAFITHCGLASTYETMYAGVPIIAIPTISDQYRNALLFKRNGAGIVISKEDIGNTKKMQETVREILYNPEHTVSARRLSSRLSSTPYSGRENFLRHFRFLVDFGPLHHLKHVGATQSFVEYYSIDVIGIISLLVLITVVGVIGSIYFVLSRIIRV</sequence>
<feature type="transmembrane region" description="Helical" evidence="11">
    <location>
        <begin position="259"/>
        <end position="282"/>
    </location>
</feature>
<dbReference type="InterPro" id="IPR050271">
    <property type="entry name" value="UDP-glycosyltransferase"/>
</dbReference>
<feature type="non-terminal residue" evidence="12">
    <location>
        <position position="288"/>
    </location>
</feature>
<protein>
    <recommendedName>
        <fullName evidence="11">UDP-glucuronosyltransferase</fullName>
        <ecNumber evidence="11">2.4.1.17</ecNumber>
    </recommendedName>
</protein>
<name>A0AAV5VAD6_9BILA</name>
<evidence type="ECO:0000256" key="1">
    <source>
        <dbReference type="ARBA" id="ARBA00004167"/>
    </source>
</evidence>
<dbReference type="SUPFAM" id="SSF53756">
    <property type="entry name" value="UDP-Glycosyltransferase/glycogen phosphorylase"/>
    <property type="match status" value="1"/>
</dbReference>
<evidence type="ECO:0000256" key="2">
    <source>
        <dbReference type="ARBA" id="ARBA00009995"/>
    </source>
</evidence>
<keyword evidence="3 10" id="KW-0328">Glycosyltransferase</keyword>
<evidence type="ECO:0000256" key="8">
    <source>
        <dbReference type="ARBA" id="ARBA00023136"/>
    </source>
</evidence>
<dbReference type="GO" id="GO:0015020">
    <property type="term" value="F:glucuronosyltransferase activity"/>
    <property type="evidence" value="ECO:0007669"/>
    <property type="project" value="UniProtKB-EC"/>
</dbReference>
<keyword evidence="4 10" id="KW-0808">Transferase</keyword>
<dbReference type="PANTHER" id="PTHR48043">
    <property type="entry name" value="EG:EG0003.4 PROTEIN-RELATED"/>
    <property type="match status" value="1"/>
</dbReference>
<evidence type="ECO:0000313" key="12">
    <source>
        <dbReference type="EMBL" id="GMT16621.1"/>
    </source>
</evidence>
<evidence type="ECO:0000256" key="5">
    <source>
        <dbReference type="ARBA" id="ARBA00022692"/>
    </source>
</evidence>
<dbReference type="GO" id="GO:0016020">
    <property type="term" value="C:membrane"/>
    <property type="evidence" value="ECO:0007669"/>
    <property type="project" value="UniProtKB-SubCell"/>
</dbReference>
<dbReference type="InterPro" id="IPR035595">
    <property type="entry name" value="UDP_glycos_trans_CS"/>
</dbReference>
<comment type="subcellular location">
    <subcellularLocation>
        <location evidence="1 11">Membrane</location>
        <topology evidence="1 11">Single-pass membrane protein</topology>
    </subcellularLocation>
</comment>
<comment type="caution">
    <text evidence="12">The sequence shown here is derived from an EMBL/GenBank/DDBJ whole genome shotgun (WGS) entry which is preliminary data.</text>
</comment>
<dbReference type="Pfam" id="PF00201">
    <property type="entry name" value="UDPGT"/>
    <property type="match status" value="1"/>
</dbReference>
<keyword evidence="8 11" id="KW-0472">Membrane</keyword>
<organism evidence="12 13">
    <name type="scientific">Pristionchus fissidentatus</name>
    <dbReference type="NCBI Taxonomy" id="1538716"/>
    <lineage>
        <taxon>Eukaryota</taxon>
        <taxon>Metazoa</taxon>
        <taxon>Ecdysozoa</taxon>
        <taxon>Nematoda</taxon>
        <taxon>Chromadorea</taxon>
        <taxon>Rhabditida</taxon>
        <taxon>Rhabditina</taxon>
        <taxon>Diplogasteromorpha</taxon>
        <taxon>Diplogasteroidea</taxon>
        <taxon>Neodiplogasteridae</taxon>
        <taxon>Pristionchus</taxon>
    </lineage>
</organism>
<evidence type="ECO:0000256" key="3">
    <source>
        <dbReference type="ARBA" id="ARBA00022676"/>
    </source>
</evidence>
<comment type="catalytic activity">
    <reaction evidence="9 11">
        <text>glucuronate acceptor + UDP-alpha-D-glucuronate = acceptor beta-D-glucuronoside + UDP + H(+)</text>
        <dbReference type="Rhea" id="RHEA:21032"/>
        <dbReference type="ChEBI" id="CHEBI:15378"/>
        <dbReference type="ChEBI" id="CHEBI:58052"/>
        <dbReference type="ChEBI" id="CHEBI:58223"/>
        <dbReference type="ChEBI" id="CHEBI:132367"/>
        <dbReference type="ChEBI" id="CHEBI:132368"/>
        <dbReference type="EC" id="2.4.1.17"/>
    </reaction>
</comment>
<accession>A0AAV5VAD6</accession>